<dbReference type="AlphaFoldDB" id="A0A2S9GWJ8"/>
<dbReference type="Pfam" id="PF12705">
    <property type="entry name" value="PDDEXK_1"/>
    <property type="match status" value="1"/>
</dbReference>
<comment type="caution">
    <text evidence="2">The sequence shown here is derived from an EMBL/GenBank/DDBJ whole genome shotgun (WGS) entry which is preliminary data.</text>
</comment>
<dbReference type="Gene3D" id="3.40.50.300">
    <property type="entry name" value="P-loop containing nucleotide triphosphate hydrolases"/>
    <property type="match status" value="1"/>
</dbReference>
<feature type="domain" description="PD-(D/E)XK endonuclease-like" evidence="1">
    <location>
        <begin position="671"/>
        <end position="926"/>
    </location>
</feature>
<evidence type="ECO:0000259" key="1">
    <source>
        <dbReference type="Pfam" id="PF12705"/>
    </source>
</evidence>
<organism evidence="2 3">
    <name type="scientific">Solimicrobium silvestre</name>
    <dbReference type="NCBI Taxonomy" id="2099400"/>
    <lineage>
        <taxon>Bacteria</taxon>
        <taxon>Pseudomonadati</taxon>
        <taxon>Pseudomonadota</taxon>
        <taxon>Betaproteobacteria</taxon>
        <taxon>Burkholderiales</taxon>
        <taxon>Oxalobacteraceae</taxon>
        <taxon>Solimicrobium</taxon>
    </lineage>
</organism>
<dbReference type="InterPro" id="IPR011335">
    <property type="entry name" value="Restrct_endonuc-II-like"/>
</dbReference>
<dbReference type="InterPro" id="IPR027417">
    <property type="entry name" value="P-loop_NTPase"/>
</dbReference>
<dbReference type="EMBL" id="PUGF01000016">
    <property type="protein sequence ID" value="PRC92099.1"/>
    <property type="molecule type" value="Genomic_DNA"/>
</dbReference>
<dbReference type="InterPro" id="IPR038726">
    <property type="entry name" value="PDDEXK_AddAB-type"/>
</dbReference>
<proteinExistence type="predicted"/>
<dbReference type="SUPFAM" id="SSF52980">
    <property type="entry name" value="Restriction endonuclease-like"/>
    <property type="match status" value="1"/>
</dbReference>
<keyword evidence="3" id="KW-1185">Reference proteome</keyword>
<dbReference type="InterPro" id="IPR011604">
    <property type="entry name" value="PDDEXK-like_dom_sf"/>
</dbReference>
<dbReference type="RefSeq" id="WP_243405460.1">
    <property type="nucleotide sequence ID" value="NZ_PUGF01000016.1"/>
</dbReference>
<reference evidence="2 3" key="1">
    <citation type="submission" date="2018-02" db="EMBL/GenBank/DDBJ databases">
        <title>Solimicrobium silvestre gen. nov., sp. nov., isolated from alpine forest soil.</title>
        <authorList>
            <person name="Margesin R."/>
            <person name="Albuquerque L."/>
            <person name="Zhang D.-C."/>
            <person name="Froufe H.J.C."/>
            <person name="Severino R."/>
            <person name="Roxo I."/>
            <person name="Egas C."/>
            <person name="Da Costa M.S."/>
        </authorList>
    </citation>
    <scope>NUCLEOTIDE SEQUENCE [LARGE SCALE GENOMIC DNA]</scope>
    <source>
        <strain evidence="2 3">S20-91</strain>
    </source>
</reference>
<dbReference type="SUPFAM" id="SSF52540">
    <property type="entry name" value="P-loop containing nucleoside triphosphate hydrolases"/>
    <property type="match status" value="1"/>
</dbReference>
<dbReference type="Proteomes" id="UP000237839">
    <property type="component" value="Unassembled WGS sequence"/>
</dbReference>
<sequence length="930" mass="103488">MANPFLLQLSTMPLSSLLLPPSRQFWPDCAQQVIAAMQPDGNFADASRSSELDFSALRVIVPAYEHASLLIRAMAQQLNGNFIPPRINTLSAWLALQIPAADAKAAVSESERLMALYAQLREHGWLKKLFSARKNTDLLPLAQTLLTLSDELTQAMLPLVVNETGLNKNLAQAEQVWHQALASLPMPVQQVLSDEAQLVWQIWTSQLDGQDAISLRFQKMLRLAEHAPDPLLWLNPVVPDGLEQQFLTAYAKKQAVQVISLDWRATKLANVFSTAWQEVVEKEDEPPAADALVISAPLNNIRTLAADSLEQEAQLGAQTILDWLQQGKTSIALIAQDRVVARRIRALLERAQVHVSDETGWKLSTTRAAAALAAWFDVVVTRADTVMLLDLLKSPYFEPESMAAFDEKTSWVMAIEMALLRANVVGGWDSIIYALGKTPECAGLLDNLKSTAGNYTQHKSLTEWLTLTQQTLREFGISASWQQDAAGQQVAQLLEKLREDCSQLSDTFSFAEWRVFINLQLESTALQGAKHDQRVLMLPLNGARLRSFDAVLMAGCDAAHLPSQPKEVLFFTNAVRRECGLITHEQRQRQQLRDFAELLSANSDVVLSWQSQQRGEENPVSPWLERLNLCLQRAGLTRLETQQVQLSTQSLPTIIPQQPKPAAASLQPANLSASGYNSFLACPYQFFATRMLGLSSIDTLSDMPEKRDYGGWLHAILKTYHDSLKAQPELYPAAKQEALLREISQTMFTNVLQKSPAALGYSIRWEKVIPAYVAWSQRYAESGWQFEIGEVWLERSLEWADGQITLRGQIDRMDVNQQGEHAVLDYKTTPIGALNKKLKQAEDQQLPFYGLLAATDEVTISSAHYVALEMTGEKLADASAANYAVWQQELQQAIIQNVTAIGQGAALPAQGISQVCQYCEVRGLCRKGAW</sequence>
<dbReference type="Gene3D" id="1.10.486.10">
    <property type="entry name" value="PCRA, domain 4"/>
    <property type="match status" value="1"/>
</dbReference>
<evidence type="ECO:0000313" key="2">
    <source>
        <dbReference type="EMBL" id="PRC92099.1"/>
    </source>
</evidence>
<accession>A0A2S9GWJ8</accession>
<name>A0A2S9GWJ8_9BURK</name>
<protein>
    <submittedName>
        <fullName evidence="2">PD-(D/E)XK nuclease superfamily</fullName>
    </submittedName>
</protein>
<gene>
    <name evidence="2" type="ORF">S2091_3234</name>
</gene>
<evidence type="ECO:0000313" key="3">
    <source>
        <dbReference type="Proteomes" id="UP000237839"/>
    </source>
</evidence>
<dbReference type="Gene3D" id="3.90.320.10">
    <property type="match status" value="1"/>
</dbReference>